<dbReference type="AlphaFoldDB" id="A0A0P0G8P9"/>
<keyword evidence="7" id="KW-0812">Transmembrane</keyword>
<dbReference type="SUPFAM" id="SSF55874">
    <property type="entry name" value="ATPase domain of HSP90 chaperone/DNA topoisomerase II/histidine kinase"/>
    <property type="match status" value="1"/>
</dbReference>
<protein>
    <recommendedName>
        <fullName evidence="2">histidine kinase</fullName>
        <ecNumber evidence="2">2.7.13.3</ecNumber>
    </recommendedName>
</protein>
<keyword evidence="7" id="KW-1133">Transmembrane helix</keyword>
<dbReference type="InterPro" id="IPR005467">
    <property type="entry name" value="His_kinase_dom"/>
</dbReference>
<feature type="domain" description="Histidine kinase" evidence="9">
    <location>
        <begin position="433"/>
        <end position="645"/>
    </location>
</feature>
<keyword evidence="4 10" id="KW-0808">Transferase</keyword>
<evidence type="ECO:0000256" key="7">
    <source>
        <dbReference type="SAM" id="Phobius"/>
    </source>
</evidence>
<keyword evidence="5 10" id="KW-0418">Kinase</keyword>
<evidence type="ECO:0000256" key="6">
    <source>
        <dbReference type="ARBA" id="ARBA00023012"/>
    </source>
</evidence>
<dbReference type="SMART" id="SM00387">
    <property type="entry name" value="HATPase_c"/>
    <property type="match status" value="1"/>
</dbReference>
<dbReference type="GO" id="GO:0000155">
    <property type="term" value="F:phosphorelay sensor kinase activity"/>
    <property type="evidence" value="ECO:0007669"/>
    <property type="project" value="InterPro"/>
</dbReference>
<dbReference type="PROSITE" id="PS50109">
    <property type="entry name" value="HIS_KIN"/>
    <property type="match status" value="1"/>
</dbReference>
<dbReference type="InterPro" id="IPR036890">
    <property type="entry name" value="HATPase_C_sf"/>
</dbReference>
<feature type="chain" id="PRO_5013461270" description="histidine kinase" evidence="8">
    <location>
        <begin position="25"/>
        <end position="645"/>
    </location>
</feature>
<dbReference type="InterPro" id="IPR036097">
    <property type="entry name" value="HisK_dim/P_sf"/>
</dbReference>
<evidence type="ECO:0000259" key="9">
    <source>
        <dbReference type="PROSITE" id="PS50109"/>
    </source>
</evidence>
<keyword evidence="8" id="KW-0732">Signal</keyword>
<dbReference type="Pfam" id="PF02518">
    <property type="entry name" value="HATPase_c"/>
    <property type="match status" value="1"/>
</dbReference>
<evidence type="ECO:0000313" key="10">
    <source>
        <dbReference type="EMBL" id="ALJ58580.1"/>
    </source>
</evidence>
<feature type="transmembrane region" description="Helical" evidence="7">
    <location>
        <begin position="382"/>
        <end position="404"/>
    </location>
</feature>
<evidence type="ECO:0000256" key="1">
    <source>
        <dbReference type="ARBA" id="ARBA00000085"/>
    </source>
</evidence>
<dbReference type="EMBL" id="JAVSNH010000001">
    <property type="protein sequence ID" value="MDT4510468.1"/>
    <property type="molecule type" value="Genomic_DNA"/>
</dbReference>
<dbReference type="PRINTS" id="PR00344">
    <property type="entry name" value="BCTRLSENSOR"/>
</dbReference>
<dbReference type="EMBL" id="CP012801">
    <property type="protein sequence ID" value="ALJ58580.1"/>
    <property type="molecule type" value="Genomic_DNA"/>
</dbReference>
<dbReference type="Gene3D" id="3.30.565.10">
    <property type="entry name" value="Histidine kinase-like ATPase, C-terminal domain"/>
    <property type="match status" value="1"/>
</dbReference>
<sequence length="645" mass="73937">MQYPRICLCAMLVCLFSCFGTVMGQDTIDLKSLADSVRKANGKPNFLPLGMHFLELAKERKDTANISDAYAILASHYYELGDTDSLRLVTYEYMDWADRCHRNTDRYQAWRQYIQRMTEKGMQEEVMKETDLLCKDAEKRKDKYGMASGEMCIGYNHRVFGQNIKLCLEYYDSALKHFEEGKYYRDAYVVSLNIIQTYLARQSYSDAVPYLDRLGQLGKTVEGKDVVIGEALYMRYYQFRVIAILGIKGEKAAAPYIREANAYYLKNKESISQEGWFGYKIMCSQILGNIGNAVAYMDSLIDYQRSIGNYYPGNYRQKAIMLEQTGHYKEACRAFAEYSQLNDSVRTAEMDEQLNKYTAQFEVDRLKMEKLELSEKMSRERLAFVFGAGCVILLLLILVTYLYIRTLSMNRKLDVARKELQKMGRIKSSFIQHVTHELRTPLNSVVGFSALLAEEGLDVEDAREYSSQVEKNSAYLLELIDNIIDIADMDSQTADMPKEAVDVNACCLECIDELGGKQKEGVELQWVPSPDAPVIQTVRAWMKRVLTLLLDNAGKFTEKGVIRLQCEEDKENNIIRFIIEDTGIGIEPQYQETVFERFFKVDSFTPGTGLGLSIARQVMDIVDGKIYLDTSYNSGVRVVVEWPMN</sequence>
<dbReference type="Pfam" id="PF00512">
    <property type="entry name" value="HisKA"/>
    <property type="match status" value="1"/>
</dbReference>
<dbReference type="Gene3D" id="1.10.287.130">
    <property type="match status" value="1"/>
</dbReference>
<evidence type="ECO:0000313" key="11">
    <source>
        <dbReference type="EMBL" id="MDT4510468.1"/>
    </source>
</evidence>
<name>A0A0P0G8P9_9BACE</name>
<evidence type="ECO:0000256" key="5">
    <source>
        <dbReference type="ARBA" id="ARBA00022777"/>
    </source>
</evidence>
<evidence type="ECO:0000313" key="12">
    <source>
        <dbReference type="Proteomes" id="UP000061809"/>
    </source>
</evidence>
<accession>A0A0P0G8P9</accession>
<dbReference type="Proteomes" id="UP000061809">
    <property type="component" value="Chromosome"/>
</dbReference>
<dbReference type="PANTHER" id="PTHR43711">
    <property type="entry name" value="TWO-COMPONENT HISTIDINE KINASE"/>
    <property type="match status" value="1"/>
</dbReference>
<dbReference type="CDD" id="cd00082">
    <property type="entry name" value="HisKA"/>
    <property type="match status" value="1"/>
</dbReference>
<keyword evidence="7" id="KW-0472">Membrane</keyword>
<feature type="signal peptide" evidence="8">
    <location>
        <begin position="1"/>
        <end position="24"/>
    </location>
</feature>
<dbReference type="PATRIC" id="fig|246787.4.peg.1359"/>
<dbReference type="SUPFAM" id="SSF47384">
    <property type="entry name" value="Homodimeric domain of signal transducing histidine kinase"/>
    <property type="match status" value="1"/>
</dbReference>
<dbReference type="InterPro" id="IPR050736">
    <property type="entry name" value="Sensor_HK_Regulatory"/>
</dbReference>
<dbReference type="eggNOG" id="COG0457">
    <property type="taxonomic scope" value="Bacteria"/>
</dbReference>
<evidence type="ECO:0000256" key="2">
    <source>
        <dbReference type="ARBA" id="ARBA00012438"/>
    </source>
</evidence>
<reference evidence="10 12" key="1">
    <citation type="journal article" date="2015" name="Science">
        <title>Genetic determinants of in vivo fitness and diet responsiveness in multiple human gut Bacteroides.</title>
        <authorList>
            <person name="Wu M."/>
            <person name="McNulty N.P."/>
            <person name="Rodionov D.A."/>
            <person name="Khoroshkin M.S."/>
            <person name="Griffin N.W."/>
            <person name="Cheng J."/>
            <person name="Latreille P."/>
            <person name="Kerstetter R.A."/>
            <person name="Terrapon N."/>
            <person name="Henrissat B."/>
            <person name="Osterman A.L."/>
            <person name="Gordon J.I."/>
        </authorList>
    </citation>
    <scope>NUCLEOTIDE SEQUENCE [LARGE SCALE GENOMIC DNA]</scope>
    <source>
        <strain evidence="10 12">WH2</strain>
    </source>
</reference>
<dbReference type="STRING" id="246787.BcellWH2_01319"/>
<dbReference type="GeneID" id="66307252"/>
<organism evidence="10 12">
    <name type="scientific">Bacteroides cellulosilyticus</name>
    <dbReference type="NCBI Taxonomy" id="246787"/>
    <lineage>
        <taxon>Bacteria</taxon>
        <taxon>Pseudomonadati</taxon>
        <taxon>Bacteroidota</taxon>
        <taxon>Bacteroidia</taxon>
        <taxon>Bacteroidales</taxon>
        <taxon>Bacteroidaceae</taxon>
        <taxon>Bacteroides</taxon>
    </lineage>
</organism>
<evidence type="ECO:0000256" key="4">
    <source>
        <dbReference type="ARBA" id="ARBA00022679"/>
    </source>
</evidence>
<dbReference type="RefSeq" id="WP_007217392.1">
    <property type="nucleotide sequence ID" value="NZ_CABMLT010000001.1"/>
</dbReference>
<gene>
    <name evidence="10" type="primary">luxQ_3</name>
    <name evidence="10" type="ORF">BcellWH2_01319</name>
    <name evidence="11" type="ORF">RO785_05680</name>
</gene>
<proteinExistence type="predicted"/>
<keyword evidence="6" id="KW-0902">Two-component regulatory system</keyword>
<dbReference type="InterPro" id="IPR004358">
    <property type="entry name" value="Sig_transdc_His_kin-like_C"/>
</dbReference>
<dbReference type="SMART" id="SM00388">
    <property type="entry name" value="HisKA"/>
    <property type="match status" value="1"/>
</dbReference>
<keyword evidence="3" id="KW-0597">Phosphoprotein</keyword>
<dbReference type="InterPro" id="IPR003594">
    <property type="entry name" value="HATPase_dom"/>
</dbReference>
<reference evidence="11" key="2">
    <citation type="submission" date="2023-08" db="EMBL/GenBank/DDBJ databases">
        <title>Reintroducing virulent viruses to syntetic microbiomes.</title>
        <authorList>
            <person name="Wilde J."/>
            <person name="Boyes R."/>
            <person name="Robinson A.V."/>
            <person name="Daisley B.A."/>
            <person name="Allen-Vercoe E."/>
        </authorList>
    </citation>
    <scope>NUCLEOTIDE SEQUENCE</scope>
    <source>
        <strain evidence="11">225I_12FAA</strain>
    </source>
</reference>
<dbReference type="KEGG" id="bcel:BcellWH2_01319"/>
<comment type="catalytic activity">
    <reaction evidence="1">
        <text>ATP + protein L-histidine = ADP + protein N-phospho-L-histidine.</text>
        <dbReference type="EC" id="2.7.13.3"/>
    </reaction>
</comment>
<dbReference type="Proteomes" id="UP001266995">
    <property type="component" value="Unassembled WGS sequence"/>
</dbReference>
<dbReference type="EC" id="2.7.13.3" evidence="2"/>
<dbReference type="InterPro" id="IPR003661">
    <property type="entry name" value="HisK_dim/P_dom"/>
</dbReference>
<evidence type="ECO:0000256" key="3">
    <source>
        <dbReference type="ARBA" id="ARBA00022553"/>
    </source>
</evidence>
<dbReference type="eggNOG" id="COG2205">
    <property type="taxonomic scope" value="Bacteria"/>
</dbReference>
<dbReference type="PANTHER" id="PTHR43711:SF26">
    <property type="entry name" value="SENSOR HISTIDINE KINASE RCSC"/>
    <property type="match status" value="1"/>
</dbReference>
<evidence type="ECO:0000256" key="8">
    <source>
        <dbReference type="SAM" id="SignalP"/>
    </source>
</evidence>